<sequence>MAKHTYLDPRQMGADNLTDAARLFLLGVRIVRAENRGKSTARLEKKADRIQDEAFARWDAKYGAPEED</sequence>
<dbReference type="RefSeq" id="WP_369183663.1">
    <property type="nucleotide sequence ID" value="NZ_CP163445.1"/>
</dbReference>
<reference evidence="1" key="1">
    <citation type="submission" date="2024-07" db="EMBL/GenBank/DDBJ databases">
        <authorList>
            <person name="Yu S.T."/>
        </authorList>
    </citation>
    <scope>NUCLEOTIDE SEQUENCE</scope>
    <source>
        <strain evidence="1">Y1</strain>
    </source>
</reference>
<accession>A0AB39TLH6</accession>
<protein>
    <submittedName>
        <fullName evidence="1">Uncharacterized protein</fullName>
    </submittedName>
</protein>
<dbReference type="AlphaFoldDB" id="A0AB39TLH6"/>
<name>A0AB39TLH6_9ACTN</name>
<proteinExistence type="predicted"/>
<evidence type="ECO:0000313" key="1">
    <source>
        <dbReference type="EMBL" id="XDQ80103.1"/>
    </source>
</evidence>
<gene>
    <name evidence="1" type="ORF">AB2U05_17390</name>
</gene>
<organism evidence="1">
    <name type="scientific">Streptomyces sp. Y1</name>
    <dbReference type="NCBI Taxonomy" id="3238634"/>
    <lineage>
        <taxon>Bacteria</taxon>
        <taxon>Bacillati</taxon>
        <taxon>Actinomycetota</taxon>
        <taxon>Actinomycetes</taxon>
        <taxon>Kitasatosporales</taxon>
        <taxon>Streptomycetaceae</taxon>
        <taxon>Streptomyces</taxon>
    </lineage>
</organism>
<dbReference type="EMBL" id="CP163445">
    <property type="protein sequence ID" value="XDQ80103.1"/>
    <property type="molecule type" value="Genomic_DNA"/>
</dbReference>